<dbReference type="InterPro" id="IPR013105">
    <property type="entry name" value="TPR_2"/>
</dbReference>
<dbReference type="Pfam" id="PF13231">
    <property type="entry name" value="PMT_2"/>
    <property type="match status" value="1"/>
</dbReference>
<feature type="transmembrane region" description="Helical" evidence="4">
    <location>
        <begin position="305"/>
        <end position="322"/>
    </location>
</feature>
<organism evidence="6 7">
    <name type="scientific">Candidatus Woesebacteria bacterium RIFOXYD1_FULL_43_18</name>
    <dbReference type="NCBI Taxonomy" id="1802551"/>
    <lineage>
        <taxon>Bacteria</taxon>
        <taxon>Candidatus Woeseibacteriota</taxon>
    </lineage>
</organism>
<evidence type="ECO:0000313" key="6">
    <source>
        <dbReference type="EMBL" id="OGM88177.1"/>
    </source>
</evidence>
<dbReference type="SMART" id="SM00028">
    <property type="entry name" value="TPR"/>
    <property type="match status" value="4"/>
</dbReference>
<reference evidence="6 7" key="1">
    <citation type="journal article" date="2016" name="Nat. Commun.">
        <title>Thousands of microbial genomes shed light on interconnected biogeochemical processes in an aquifer system.</title>
        <authorList>
            <person name="Anantharaman K."/>
            <person name="Brown C.T."/>
            <person name="Hug L.A."/>
            <person name="Sharon I."/>
            <person name="Castelle C.J."/>
            <person name="Probst A.J."/>
            <person name="Thomas B.C."/>
            <person name="Singh A."/>
            <person name="Wilkins M.J."/>
            <person name="Karaoz U."/>
            <person name="Brodie E.L."/>
            <person name="Williams K.H."/>
            <person name="Hubbard S.S."/>
            <person name="Banfield J.F."/>
        </authorList>
    </citation>
    <scope>NUCLEOTIDE SEQUENCE [LARGE SCALE GENOMIC DNA]</scope>
</reference>
<keyword evidence="1" id="KW-0677">Repeat</keyword>
<feature type="domain" description="Glycosyltransferase RgtA/B/C/D-like" evidence="5">
    <location>
        <begin position="82"/>
        <end position="217"/>
    </location>
</feature>
<keyword evidence="4" id="KW-1133">Transmembrane helix</keyword>
<feature type="transmembrane region" description="Helical" evidence="4">
    <location>
        <begin position="125"/>
        <end position="143"/>
    </location>
</feature>
<gene>
    <name evidence="6" type="ORF">A2573_02080</name>
</gene>
<evidence type="ECO:0000256" key="3">
    <source>
        <dbReference type="PROSITE-ProRule" id="PRU00339"/>
    </source>
</evidence>
<evidence type="ECO:0000313" key="7">
    <source>
        <dbReference type="Proteomes" id="UP000177596"/>
    </source>
</evidence>
<feature type="transmembrane region" description="Helical" evidence="4">
    <location>
        <begin position="12"/>
        <end position="33"/>
    </location>
</feature>
<dbReference type="EMBL" id="MGIL01000015">
    <property type="protein sequence ID" value="OGM88177.1"/>
    <property type="molecule type" value="Genomic_DNA"/>
</dbReference>
<dbReference type="Proteomes" id="UP000177596">
    <property type="component" value="Unassembled WGS sequence"/>
</dbReference>
<dbReference type="PANTHER" id="PTHR44216">
    <property type="entry name" value="PROTEIN O-MANNOSYL-TRANSFERASE TMTC2"/>
    <property type="match status" value="1"/>
</dbReference>
<dbReference type="SUPFAM" id="SSF81901">
    <property type="entry name" value="HCP-like"/>
    <property type="match status" value="1"/>
</dbReference>
<feature type="transmembrane region" description="Helical" evidence="4">
    <location>
        <begin position="281"/>
        <end position="298"/>
    </location>
</feature>
<dbReference type="AlphaFoldDB" id="A0A1F8DHU3"/>
<dbReference type="PROSITE" id="PS50005">
    <property type="entry name" value="TPR"/>
    <property type="match status" value="1"/>
</dbReference>
<dbReference type="InterPro" id="IPR011990">
    <property type="entry name" value="TPR-like_helical_dom_sf"/>
</dbReference>
<feature type="transmembrane region" description="Helical" evidence="4">
    <location>
        <begin position="211"/>
        <end position="231"/>
    </location>
</feature>
<evidence type="ECO:0000256" key="1">
    <source>
        <dbReference type="ARBA" id="ARBA00022737"/>
    </source>
</evidence>
<keyword evidence="2 3" id="KW-0802">TPR repeat</keyword>
<dbReference type="GO" id="GO:0000030">
    <property type="term" value="F:mannosyltransferase activity"/>
    <property type="evidence" value="ECO:0007669"/>
    <property type="project" value="TreeGrafter"/>
</dbReference>
<feature type="transmembrane region" description="Helical" evidence="4">
    <location>
        <begin position="174"/>
        <end position="205"/>
    </location>
</feature>
<proteinExistence type="predicted"/>
<feature type="transmembrane region" description="Helical" evidence="4">
    <location>
        <begin position="92"/>
        <end position="113"/>
    </location>
</feature>
<evidence type="ECO:0000259" key="5">
    <source>
        <dbReference type="Pfam" id="PF13231"/>
    </source>
</evidence>
<evidence type="ECO:0000256" key="2">
    <source>
        <dbReference type="ARBA" id="ARBA00022803"/>
    </source>
</evidence>
<feature type="transmembrane region" description="Helical" evidence="4">
    <location>
        <begin position="391"/>
        <end position="411"/>
    </location>
</feature>
<dbReference type="Pfam" id="PF07719">
    <property type="entry name" value="TPR_2"/>
    <property type="match status" value="1"/>
</dbReference>
<protein>
    <recommendedName>
        <fullName evidence="5">Glycosyltransferase RgtA/B/C/D-like domain-containing protein</fullName>
    </recommendedName>
</protein>
<dbReference type="Pfam" id="PF13181">
    <property type="entry name" value="TPR_8"/>
    <property type="match status" value="1"/>
</dbReference>
<dbReference type="GO" id="GO:0035269">
    <property type="term" value="P:protein O-linked glycosylation via mannose"/>
    <property type="evidence" value="ECO:0007669"/>
    <property type="project" value="TreeGrafter"/>
</dbReference>
<evidence type="ECO:0000256" key="4">
    <source>
        <dbReference type="SAM" id="Phobius"/>
    </source>
</evidence>
<dbReference type="InterPro" id="IPR052384">
    <property type="entry name" value="TMTC_O-mannosyltransferase"/>
</dbReference>
<name>A0A1F8DHU3_9BACT</name>
<keyword evidence="4" id="KW-0472">Membrane</keyword>
<dbReference type="PANTHER" id="PTHR44216:SF3">
    <property type="entry name" value="PROTEIN O-MANNOSYL-TRANSFERASE TMTC2"/>
    <property type="match status" value="1"/>
</dbReference>
<accession>A0A1F8DHU3</accession>
<dbReference type="InterPro" id="IPR038731">
    <property type="entry name" value="RgtA/B/C-like"/>
</dbReference>
<dbReference type="Gene3D" id="1.25.40.10">
    <property type="entry name" value="Tetratricopeptide repeat domain"/>
    <property type="match status" value="1"/>
</dbReference>
<feature type="transmembrane region" description="Helical" evidence="4">
    <location>
        <begin position="362"/>
        <end position="379"/>
    </location>
</feature>
<comment type="caution">
    <text evidence="6">The sequence shown here is derived from an EMBL/GenBank/DDBJ whole genome shotgun (WGS) entry which is preliminary data.</text>
</comment>
<dbReference type="InterPro" id="IPR019734">
    <property type="entry name" value="TPR_rpt"/>
</dbReference>
<feature type="repeat" description="TPR" evidence="3">
    <location>
        <begin position="433"/>
        <end position="466"/>
    </location>
</feature>
<keyword evidence="4" id="KW-0812">Transmembrane</keyword>
<sequence>MLYKLKQERYVFLLFAVVIFLLYAKSLFFKFTYLDDNQLLINRTHFLDNFANIIKSFQEPVFYLAASGSTYYRPILNVFFILEYNLFSDNFFLYHLFNIILHLLNTFLVYKFFTKFKVKNTTSIASALIFGVHPVLTQAVGWIPGINDLLLALFLLPSIIYFIDYLENGSNKNLFFYILFFSLSIFTKESAILLIFVYALIFFFVKNKRSIKKFLIIFLPQLLTIGAFLYLRFRAVQLDVPGSYAMNSILTSFVGGFLVNIGKILFPVNLFVIPILYESNYLYGIASIVIILLVILISKYKNARLIIIGATLFVVSFLPTLINPTPGDKLVMFEHRLYIPLIGVLLVLIGTSVYTKYFIGKKLYILVIIVFSVLTFVHLDDFQNQYTFWRKAAAIVDIFPVAKANLAYVYYRDGKVDDAKRLLTELAETEHRDYAYDNLGMIATYEGDFDKAMDYFKKSLKFNPLNSTTYLFMAYVYKYKNDIPNAKNYFLYAVYTDNDNIEAMMNLASIYLDEGNTQRAQLIYDEVKKHGVEY</sequence>
<dbReference type="PROSITE" id="PS50293">
    <property type="entry name" value="TPR_REGION"/>
    <property type="match status" value="1"/>
</dbReference>
<feature type="transmembrane region" description="Helical" evidence="4">
    <location>
        <begin position="337"/>
        <end position="355"/>
    </location>
</feature>
<feature type="transmembrane region" description="Helical" evidence="4">
    <location>
        <begin position="149"/>
        <end position="167"/>
    </location>
</feature>
<feature type="transmembrane region" description="Helical" evidence="4">
    <location>
        <begin position="243"/>
        <end position="261"/>
    </location>
</feature>